<dbReference type="Proteomes" id="UP000002724">
    <property type="component" value="Chromosome"/>
</dbReference>
<evidence type="ECO:0000313" key="1">
    <source>
        <dbReference type="EMBL" id="ACF44496.1"/>
    </source>
</evidence>
<dbReference type="AlphaFoldDB" id="B4SE77"/>
<sequence length="58" mass="6745">MAEETYENARESLNEAIEADYQFTLDDLDKIIPEIAKRVFMMGFITGLETQLLDEDEE</sequence>
<organism evidence="1 2">
    <name type="scientific">Pelodictyon phaeoclathratiforme (strain DSM 5477 / BU-1)</name>
    <dbReference type="NCBI Taxonomy" id="324925"/>
    <lineage>
        <taxon>Bacteria</taxon>
        <taxon>Pseudomonadati</taxon>
        <taxon>Chlorobiota</taxon>
        <taxon>Chlorobiia</taxon>
        <taxon>Chlorobiales</taxon>
        <taxon>Chlorobiaceae</taxon>
        <taxon>Chlorobium/Pelodictyon group</taxon>
        <taxon>Pelodictyon</taxon>
    </lineage>
</organism>
<dbReference type="KEGG" id="pph:Ppha_2301"/>
<dbReference type="STRING" id="324925.Ppha_2301"/>
<dbReference type="HOGENOM" id="CLU_2975266_0_0_10"/>
<protein>
    <submittedName>
        <fullName evidence="1">Uncharacterized protein</fullName>
    </submittedName>
</protein>
<gene>
    <name evidence="1" type="ordered locus">Ppha_2301</name>
</gene>
<reference evidence="1 2" key="1">
    <citation type="submission" date="2008-06" db="EMBL/GenBank/DDBJ databases">
        <title>Complete sequence of Pelodictyon phaeoclathratiforme BU-1.</title>
        <authorList>
            <consortium name="US DOE Joint Genome Institute"/>
            <person name="Lucas S."/>
            <person name="Copeland A."/>
            <person name="Lapidus A."/>
            <person name="Glavina del Rio T."/>
            <person name="Dalin E."/>
            <person name="Tice H."/>
            <person name="Bruce D."/>
            <person name="Goodwin L."/>
            <person name="Pitluck S."/>
            <person name="Schmutz J."/>
            <person name="Larimer F."/>
            <person name="Land M."/>
            <person name="Hauser L."/>
            <person name="Kyrpides N."/>
            <person name="Mikhailova N."/>
            <person name="Liu Z."/>
            <person name="Li T."/>
            <person name="Zhao F."/>
            <person name="Overmann J."/>
            <person name="Bryant D.A."/>
            <person name="Richardson P."/>
        </authorList>
    </citation>
    <scope>NUCLEOTIDE SEQUENCE [LARGE SCALE GENOMIC DNA]</scope>
    <source>
        <strain evidence="2">DSM 5477 / BU-1</strain>
    </source>
</reference>
<keyword evidence="2" id="KW-1185">Reference proteome</keyword>
<dbReference type="EMBL" id="CP001110">
    <property type="protein sequence ID" value="ACF44496.1"/>
    <property type="molecule type" value="Genomic_DNA"/>
</dbReference>
<name>B4SE77_PELPB</name>
<accession>B4SE77</accession>
<evidence type="ECO:0000313" key="2">
    <source>
        <dbReference type="Proteomes" id="UP000002724"/>
    </source>
</evidence>
<proteinExistence type="predicted"/>